<sequence length="681" mass="75958">MSMKDLSNIILNNKYQLISRIGSGSYGIVYSAIHLYTGIQYAVKIILKNNSPNTSNNKQLLVELEKSLIYQSLLNNGCLDATLLSLDSIEKHGTDCKFLREISLQLKVHKHPNVLSIYKVYDFQTSIFVKLILADFGLALQDKYIDSNISCGSSYYMSPERIQNFSQAFNTLESHSIHIERLLDPKHTKANVPAHGNVKFPTSAGDVWSLSIILINLISIRNPWLKASLHDTTFKAFVQNPKILMKILPISEEVFHILLKYLALNPWDRGNLFDFRSDVLHCRKLTETGPLSIDSSIQSLDIITTASQISMMDRSLSAQFEICPIPVDHVAIDRLRSGELDVARTEPENDYIPKPIINPLSTPIGRQPIKATGECKSCAECGFGTDSSCSSASSSSVIQRQASLTSSDYVLSTSQQIQDTKIPSHLYELQQQQEISQPPAQQVVTPTQPEHKHENMFKKFFKFGPGGYNANNLYTKASTPRKHHRHHLSPFKTIPPVAVPAPVPDYTSIFPMPGMGLNKPILGQDRPKKKLITKRRQKRVGAPADKSTLAKRSANSKEQKIVDETKQQQRQSQQYLDQENGDESEMNSQLDYRTASPESRTYSQSTGESAQSQESEGPPSGEQPTVSTKLQHAQSNQYVNRIKASEIKNVSQTLSAMSIISNDSNTTMATVATRGSTMDQS</sequence>
<keyword evidence="4" id="KW-0808">Transferase</keyword>
<dbReference type="Gene3D" id="3.30.200.20">
    <property type="entry name" value="Phosphorylase Kinase, domain 1"/>
    <property type="match status" value="1"/>
</dbReference>
<dbReference type="SUPFAM" id="SSF56112">
    <property type="entry name" value="Protein kinase-like (PK-like)"/>
    <property type="match status" value="1"/>
</dbReference>
<dbReference type="GO" id="GO:0004674">
    <property type="term" value="F:protein serine/threonine kinase activity"/>
    <property type="evidence" value="ECO:0007669"/>
    <property type="project" value="TreeGrafter"/>
</dbReference>
<dbReference type="PANTHER" id="PTHR44167:SF24">
    <property type="entry name" value="SERINE_THREONINE-PROTEIN KINASE CHK2"/>
    <property type="match status" value="1"/>
</dbReference>
<dbReference type="GO" id="GO:0005524">
    <property type="term" value="F:ATP binding"/>
    <property type="evidence" value="ECO:0007669"/>
    <property type="project" value="UniProtKB-UniRule"/>
</dbReference>
<dbReference type="PANTHER" id="PTHR44167">
    <property type="entry name" value="OVARIAN-SPECIFIC SERINE/THREONINE-PROTEIN KINASE LOK-RELATED"/>
    <property type="match status" value="1"/>
</dbReference>
<dbReference type="Proteomes" id="UP000189274">
    <property type="component" value="Unassembled WGS sequence"/>
</dbReference>
<dbReference type="EMBL" id="MQVM01000009">
    <property type="protein sequence ID" value="ONH74655.1"/>
    <property type="molecule type" value="Genomic_DNA"/>
</dbReference>
<proteinExistence type="predicted"/>
<dbReference type="VEuPathDB" id="FungiDB:C5L36_0D03910"/>
<dbReference type="SMART" id="SM00220">
    <property type="entry name" value="S_TKc"/>
    <property type="match status" value="1"/>
</dbReference>
<evidence type="ECO:0000313" key="5">
    <source>
        <dbReference type="Proteomes" id="UP000189274"/>
    </source>
</evidence>
<feature type="compositionally biased region" description="Basic residues" evidence="2">
    <location>
        <begin position="527"/>
        <end position="539"/>
    </location>
</feature>
<gene>
    <name evidence="4" type="ORF">BOH78_2384</name>
</gene>
<dbReference type="Gene3D" id="1.10.510.10">
    <property type="entry name" value="Transferase(Phosphotransferase) domain 1"/>
    <property type="match status" value="1"/>
</dbReference>
<evidence type="ECO:0000259" key="3">
    <source>
        <dbReference type="PROSITE" id="PS50011"/>
    </source>
</evidence>
<organism evidence="4 5">
    <name type="scientific">Pichia kudriavzevii</name>
    <name type="common">Yeast</name>
    <name type="synonym">Issatchenkia orientalis</name>
    <dbReference type="NCBI Taxonomy" id="4909"/>
    <lineage>
        <taxon>Eukaryota</taxon>
        <taxon>Fungi</taxon>
        <taxon>Dikarya</taxon>
        <taxon>Ascomycota</taxon>
        <taxon>Saccharomycotina</taxon>
        <taxon>Pichiomycetes</taxon>
        <taxon>Pichiales</taxon>
        <taxon>Pichiaceae</taxon>
        <taxon>Pichia</taxon>
    </lineage>
</organism>
<dbReference type="InterPro" id="IPR000719">
    <property type="entry name" value="Prot_kinase_dom"/>
</dbReference>
<dbReference type="GO" id="GO:0044773">
    <property type="term" value="P:mitotic DNA damage checkpoint signaling"/>
    <property type="evidence" value="ECO:0007669"/>
    <property type="project" value="TreeGrafter"/>
</dbReference>
<dbReference type="GO" id="GO:0005634">
    <property type="term" value="C:nucleus"/>
    <property type="evidence" value="ECO:0007669"/>
    <property type="project" value="TreeGrafter"/>
</dbReference>
<dbReference type="InterPro" id="IPR011009">
    <property type="entry name" value="Kinase-like_dom_sf"/>
</dbReference>
<comment type="caution">
    <text evidence="4">The sequence shown here is derived from an EMBL/GenBank/DDBJ whole genome shotgun (WGS) entry which is preliminary data.</text>
</comment>
<dbReference type="PROSITE" id="PS50011">
    <property type="entry name" value="PROTEIN_KINASE_DOM"/>
    <property type="match status" value="1"/>
</dbReference>
<feature type="domain" description="Protein kinase" evidence="3">
    <location>
        <begin position="15"/>
        <end position="280"/>
    </location>
</feature>
<evidence type="ECO:0000256" key="2">
    <source>
        <dbReference type="SAM" id="MobiDB-lite"/>
    </source>
</evidence>
<evidence type="ECO:0000256" key="1">
    <source>
        <dbReference type="PROSITE-ProRule" id="PRU10141"/>
    </source>
</evidence>
<dbReference type="GO" id="GO:0030447">
    <property type="term" value="P:filamentous growth"/>
    <property type="evidence" value="ECO:0007669"/>
    <property type="project" value="UniProtKB-ARBA"/>
</dbReference>
<accession>A0A1V2LP14</accession>
<protein>
    <submittedName>
        <fullName evidence="4">Serine/threonine-protein kinase SKS1</fullName>
    </submittedName>
</protein>
<feature type="compositionally biased region" description="Polar residues" evidence="2">
    <location>
        <begin position="586"/>
        <end position="615"/>
    </location>
</feature>
<feature type="compositionally biased region" description="Polar residues" evidence="2">
    <location>
        <begin position="622"/>
        <end position="634"/>
    </location>
</feature>
<dbReference type="AlphaFoldDB" id="A0A1V2LP14"/>
<reference evidence="5" key="1">
    <citation type="journal article" date="2017" name="Genome Announc.">
        <title>Genome sequences of Cyberlindnera fabianii 65, Pichia kudriavzevii 129, and Saccharomyces cerevisiae 131 isolated from fermented masau fruits in Zimbabwe.</title>
        <authorList>
            <person name="van Rijswijck I.M.H."/>
            <person name="Derks M.F.L."/>
            <person name="Abee T."/>
            <person name="de Ridder D."/>
            <person name="Smid E.J."/>
        </authorList>
    </citation>
    <scope>NUCLEOTIDE SEQUENCE [LARGE SCALE GENOMIC DNA]</scope>
    <source>
        <strain evidence="5">129</strain>
    </source>
</reference>
<name>A0A1V2LP14_PICKU</name>
<dbReference type="GO" id="GO:0005737">
    <property type="term" value="C:cytoplasm"/>
    <property type="evidence" value="ECO:0007669"/>
    <property type="project" value="TreeGrafter"/>
</dbReference>
<dbReference type="InterPro" id="IPR017441">
    <property type="entry name" value="Protein_kinase_ATP_BS"/>
</dbReference>
<keyword evidence="1" id="KW-0067">ATP-binding</keyword>
<keyword evidence="1" id="KW-0547">Nucleotide-binding</keyword>
<evidence type="ECO:0000313" key="4">
    <source>
        <dbReference type="EMBL" id="ONH74655.1"/>
    </source>
</evidence>
<feature type="compositionally biased region" description="Low complexity" evidence="2">
    <location>
        <begin position="568"/>
        <end position="578"/>
    </location>
</feature>
<feature type="compositionally biased region" description="Basic and acidic residues" evidence="2">
    <location>
        <begin position="555"/>
        <end position="567"/>
    </location>
</feature>
<feature type="binding site" evidence="1">
    <location>
        <position position="48"/>
    </location>
    <ligand>
        <name>ATP</name>
        <dbReference type="ChEBI" id="CHEBI:30616"/>
    </ligand>
</feature>
<dbReference type="PROSITE" id="PS00107">
    <property type="entry name" value="PROTEIN_KINASE_ATP"/>
    <property type="match status" value="1"/>
</dbReference>
<feature type="region of interest" description="Disordered" evidence="2">
    <location>
        <begin position="518"/>
        <end position="634"/>
    </location>
</feature>
<keyword evidence="4" id="KW-0418">Kinase</keyword>